<evidence type="ECO:0000256" key="3">
    <source>
        <dbReference type="SAM" id="Phobius"/>
    </source>
</evidence>
<dbReference type="GO" id="GO:0016787">
    <property type="term" value="F:hydrolase activity"/>
    <property type="evidence" value="ECO:0007669"/>
    <property type="project" value="UniProtKB-KW"/>
</dbReference>
<dbReference type="InterPro" id="IPR029058">
    <property type="entry name" value="AB_hydrolase_fold"/>
</dbReference>
<keyword evidence="3" id="KW-0472">Membrane</keyword>
<organism evidence="5 6">
    <name type="scientific">Leptonema illini DSM 21528</name>
    <dbReference type="NCBI Taxonomy" id="929563"/>
    <lineage>
        <taxon>Bacteria</taxon>
        <taxon>Pseudomonadati</taxon>
        <taxon>Spirochaetota</taxon>
        <taxon>Spirochaetia</taxon>
        <taxon>Leptospirales</taxon>
        <taxon>Leptospiraceae</taxon>
        <taxon>Leptonema</taxon>
    </lineage>
</organism>
<dbReference type="Gene3D" id="3.40.50.1820">
    <property type="entry name" value="alpha/beta hydrolase"/>
    <property type="match status" value="1"/>
</dbReference>
<dbReference type="GO" id="GO:0016042">
    <property type="term" value="P:lipid catabolic process"/>
    <property type="evidence" value="ECO:0007669"/>
    <property type="project" value="UniProtKB-KW"/>
</dbReference>
<dbReference type="AlphaFoldDB" id="H2CFC6"/>
<keyword evidence="2" id="KW-0443">Lipid metabolism</keyword>
<evidence type="ECO:0000313" key="5">
    <source>
        <dbReference type="EMBL" id="EHQ06754.1"/>
    </source>
</evidence>
<keyword evidence="1" id="KW-0442">Lipid degradation</keyword>
<evidence type="ECO:0000256" key="2">
    <source>
        <dbReference type="ARBA" id="ARBA00023098"/>
    </source>
</evidence>
<evidence type="ECO:0000313" key="6">
    <source>
        <dbReference type="Proteomes" id="UP000005737"/>
    </source>
</evidence>
<dbReference type="SUPFAM" id="SSF53474">
    <property type="entry name" value="alpha/beta-Hydrolases"/>
    <property type="match status" value="1"/>
</dbReference>
<dbReference type="Pfam" id="PF00561">
    <property type="entry name" value="Abhydrolase_1"/>
    <property type="match status" value="1"/>
</dbReference>
<reference evidence="5 6" key="1">
    <citation type="submission" date="2011-10" db="EMBL/GenBank/DDBJ databases">
        <title>The Improved High-Quality Draft genome of Leptonema illini DSM 21528.</title>
        <authorList>
            <consortium name="US DOE Joint Genome Institute (JGI-PGF)"/>
            <person name="Lucas S."/>
            <person name="Copeland A."/>
            <person name="Lapidus A."/>
            <person name="Glavina del Rio T."/>
            <person name="Dalin E."/>
            <person name="Tice H."/>
            <person name="Bruce D."/>
            <person name="Goodwin L."/>
            <person name="Pitluck S."/>
            <person name="Peters L."/>
            <person name="Mikhailova N."/>
            <person name="Held B."/>
            <person name="Kyrpides N."/>
            <person name="Mavromatis K."/>
            <person name="Ivanova N."/>
            <person name="Markowitz V."/>
            <person name="Cheng J.-F."/>
            <person name="Hugenholtz P."/>
            <person name="Woyke T."/>
            <person name="Wu D."/>
            <person name="Gronow S."/>
            <person name="Wellnitz S."/>
            <person name="Brambilla E.-M."/>
            <person name="Klenk H.-P."/>
            <person name="Eisen J.A."/>
        </authorList>
    </citation>
    <scope>NUCLEOTIDE SEQUENCE [LARGE SCALE GENOMIC DNA]</scope>
    <source>
        <strain evidence="5 6">DSM 21528</strain>
    </source>
</reference>
<keyword evidence="3" id="KW-0812">Transmembrane</keyword>
<dbReference type="Proteomes" id="UP000005737">
    <property type="component" value="Unassembled WGS sequence"/>
</dbReference>
<gene>
    <name evidence="5" type="ORF">Lepil_2073</name>
</gene>
<protein>
    <submittedName>
        <fullName evidence="5">Alpha/beta hydrolase fold containing protein</fullName>
    </submittedName>
</protein>
<keyword evidence="6" id="KW-1185">Reference proteome</keyword>
<evidence type="ECO:0000259" key="4">
    <source>
        <dbReference type="Pfam" id="PF00561"/>
    </source>
</evidence>
<feature type="domain" description="AB hydrolase-1" evidence="4">
    <location>
        <begin position="90"/>
        <end position="344"/>
    </location>
</feature>
<evidence type="ECO:0000256" key="1">
    <source>
        <dbReference type="ARBA" id="ARBA00022963"/>
    </source>
</evidence>
<keyword evidence="3" id="KW-1133">Transmembrane helix</keyword>
<proteinExistence type="predicted"/>
<dbReference type="InterPro" id="IPR000073">
    <property type="entry name" value="AB_hydrolase_1"/>
</dbReference>
<dbReference type="HOGENOM" id="CLU_020280_0_0_12"/>
<dbReference type="RefSeq" id="WP_002772436.1">
    <property type="nucleotide sequence ID" value="NZ_JH597773.1"/>
</dbReference>
<keyword evidence="5" id="KW-0378">Hydrolase</keyword>
<dbReference type="PANTHER" id="PTHR11005">
    <property type="entry name" value="LYSOSOMAL ACID LIPASE-RELATED"/>
    <property type="match status" value="1"/>
</dbReference>
<name>H2CFC6_9LEPT</name>
<dbReference type="STRING" id="183.GCA_002009735_03531"/>
<sequence>MSGNRPGPLTVLLTFVILAGGAAMAGGFAFFLALLVSVLILLYPLLLPLWKKLYGLPDTADQVFYARTEDGWYLALHYHEPRVPLKGALPVLLVHGIATNKSGVDLDEYHSVACYLKSRGFPVFAVSLRGAGLSHRKQRYARKERFTFDDHVRLDAPAMIRRVIELTGAPALNWVGYSMGGMIGNAFCGSDSPEVKYVQSLVTIGSPGKADHVKGLLMDRLVKHPWVKHILPLQPGSAVLAPLGGWIQTPIDRILYNPETVRRRTVQLMLQNAITEVNQGLLDEMARWVREGNESSNDGLIEYRRSYERIRCPTLMIAGAGDHIAPPIQVRFAFEKCGSRTKKFILAGKRQGYEHDYCHIGLVMGEDAPDEVFPQIVLWLEEHGVVRQSKVKTWVERIKQNLSLRKALKKPSRPIKRKTER</sequence>
<dbReference type="EMBL" id="JH597773">
    <property type="protein sequence ID" value="EHQ06754.1"/>
    <property type="molecule type" value="Genomic_DNA"/>
</dbReference>
<feature type="transmembrane region" description="Helical" evidence="3">
    <location>
        <begin position="12"/>
        <end position="43"/>
    </location>
</feature>
<accession>H2CFC6</accession>